<evidence type="ECO:0000256" key="2">
    <source>
        <dbReference type="ARBA" id="ARBA00023043"/>
    </source>
</evidence>
<keyword evidence="4" id="KW-0175">Coiled coil</keyword>
<reference evidence="5" key="1">
    <citation type="submission" date="2006-10" db="EMBL/GenBank/DDBJ databases">
        <authorList>
            <person name="Amadeo P."/>
            <person name="Zhao Q."/>
            <person name="Wortman J."/>
            <person name="Fraser-Liggett C."/>
            <person name="Carlton J."/>
        </authorList>
    </citation>
    <scope>NUCLEOTIDE SEQUENCE</scope>
    <source>
        <strain evidence="5">G3</strain>
    </source>
</reference>
<feature type="repeat" description="ANK" evidence="3">
    <location>
        <begin position="327"/>
        <end position="359"/>
    </location>
</feature>
<dbReference type="Pfam" id="PF13637">
    <property type="entry name" value="Ank_4"/>
    <property type="match status" value="1"/>
</dbReference>
<dbReference type="InterPro" id="IPR002110">
    <property type="entry name" value="Ankyrin_rpt"/>
</dbReference>
<evidence type="ECO:0000256" key="1">
    <source>
        <dbReference type="ARBA" id="ARBA00022737"/>
    </source>
</evidence>
<dbReference type="PANTHER" id="PTHR24188">
    <property type="entry name" value="ANKYRIN REPEAT PROTEIN"/>
    <property type="match status" value="1"/>
</dbReference>
<feature type="repeat" description="ANK" evidence="3">
    <location>
        <begin position="261"/>
        <end position="293"/>
    </location>
</feature>
<dbReference type="InterPro" id="IPR036770">
    <property type="entry name" value="Ankyrin_rpt-contain_sf"/>
</dbReference>
<dbReference type="KEGG" id="tva:4753700"/>
<dbReference type="Gene3D" id="1.10.287.950">
    <property type="entry name" value="Methyl-accepting chemotaxis protein"/>
    <property type="match status" value="1"/>
</dbReference>
<dbReference type="EMBL" id="DS113782">
    <property type="protein sequence ID" value="EAX95928.1"/>
    <property type="molecule type" value="Genomic_DNA"/>
</dbReference>
<dbReference type="VEuPathDB" id="TrichDB:TVAGG3_0031710"/>
<dbReference type="PROSITE" id="PS50088">
    <property type="entry name" value="ANK_REPEAT"/>
    <property type="match status" value="4"/>
</dbReference>
<dbReference type="RefSeq" id="XP_001308858.1">
    <property type="nucleotide sequence ID" value="XM_001308857.1"/>
</dbReference>
<organism evidence="5 6">
    <name type="scientific">Trichomonas vaginalis (strain ATCC PRA-98 / G3)</name>
    <dbReference type="NCBI Taxonomy" id="412133"/>
    <lineage>
        <taxon>Eukaryota</taxon>
        <taxon>Metamonada</taxon>
        <taxon>Parabasalia</taxon>
        <taxon>Trichomonadida</taxon>
        <taxon>Trichomonadidae</taxon>
        <taxon>Trichomonas</taxon>
    </lineage>
</organism>
<protein>
    <submittedName>
        <fullName evidence="5">Uncharacterized protein</fullName>
    </submittedName>
</protein>
<keyword evidence="2 3" id="KW-0040">ANK repeat</keyword>
<dbReference type="AlphaFoldDB" id="A2FGP6"/>
<feature type="coiled-coil region" evidence="4">
    <location>
        <begin position="104"/>
        <end position="173"/>
    </location>
</feature>
<dbReference type="SUPFAM" id="SSF48403">
    <property type="entry name" value="Ankyrin repeat"/>
    <property type="match status" value="1"/>
</dbReference>
<dbReference type="SMR" id="A2FGP6"/>
<dbReference type="InParanoid" id="A2FGP6"/>
<keyword evidence="1" id="KW-0677">Repeat</keyword>
<sequence>MSEGLVQNFEYIAAHIKDYIDEDKLFSTFETDDIKEILKYATLNANDFNTLMKQSHSTIKANKLYVCARDTKVSIQNYEDVVSVLKSVKKYMKIRILNGVINFLKQTQKENSDSAAKIQQLQTELSTVQNQKQKSDQELESLKTQLNQTKEDNTRLKKDLQDIETKFNQITKQINQMPQQTNQINQQTNQMPQQTNQMPQQTNQDAEILKKIMEFKNSDKFYDIYKFFDELSSQGNQKMILKAYQEGLWKKTSPKLGKFDDENNIFHYASESGNLRLVKYLIQCGCDKEIKSKWQFTPLIYASREGRLDVVKYLISIGANKDAKDYEGKTSLIWATIFNRLEVVKYLLSIGVNKNAKDSKGLTSLLWACNHGSLEVVKCLIAAGVEMNSKNAYGWTPLSVAQEKGHPEVVKYLRGK</sequence>
<dbReference type="VEuPathDB" id="TrichDB:TVAG_360890"/>
<reference evidence="5" key="2">
    <citation type="journal article" date="2007" name="Science">
        <title>Draft genome sequence of the sexually transmitted pathogen Trichomonas vaginalis.</title>
        <authorList>
            <person name="Carlton J.M."/>
            <person name="Hirt R.P."/>
            <person name="Silva J.C."/>
            <person name="Delcher A.L."/>
            <person name="Schatz M."/>
            <person name="Zhao Q."/>
            <person name="Wortman J.R."/>
            <person name="Bidwell S.L."/>
            <person name="Alsmark U.C.M."/>
            <person name="Besteiro S."/>
            <person name="Sicheritz-Ponten T."/>
            <person name="Noel C.J."/>
            <person name="Dacks J.B."/>
            <person name="Foster P.G."/>
            <person name="Simillion C."/>
            <person name="Van de Peer Y."/>
            <person name="Miranda-Saavedra D."/>
            <person name="Barton G.J."/>
            <person name="Westrop G.D."/>
            <person name="Mueller S."/>
            <person name="Dessi D."/>
            <person name="Fiori P.L."/>
            <person name="Ren Q."/>
            <person name="Paulsen I."/>
            <person name="Zhang H."/>
            <person name="Bastida-Corcuera F.D."/>
            <person name="Simoes-Barbosa A."/>
            <person name="Brown M.T."/>
            <person name="Hayes R.D."/>
            <person name="Mukherjee M."/>
            <person name="Okumura C.Y."/>
            <person name="Schneider R."/>
            <person name="Smith A.J."/>
            <person name="Vanacova S."/>
            <person name="Villalvazo M."/>
            <person name="Haas B.J."/>
            <person name="Pertea M."/>
            <person name="Feldblyum T.V."/>
            <person name="Utterback T.R."/>
            <person name="Shu C.L."/>
            <person name="Osoegawa K."/>
            <person name="de Jong P.J."/>
            <person name="Hrdy I."/>
            <person name="Horvathova L."/>
            <person name="Zubacova Z."/>
            <person name="Dolezal P."/>
            <person name="Malik S.B."/>
            <person name="Logsdon J.M. Jr."/>
            <person name="Henze K."/>
            <person name="Gupta A."/>
            <person name="Wang C.C."/>
            <person name="Dunne R.L."/>
            <person name="Upcroft J.A."/>
            <person name="Upcroft P."/>
            <person name="White O."/>
            <person name="Salzberg S.L."/>
            <person name="Tang P."/>
            <person name="Chiu C.-H."/>
            <person name="Lee Y.-S."/>
            <person name="Embley T.M."/>
            <person name="Coombs G.H."/>
            <person name="Mottram J.C."/>
            <person name="Tachezy J."/>
            <person name="Fraser-Liggett C.M."/>
            <person name="Johnson P.J."/>
        </authorList>
    </citation>
    <scope>NUCLEOTIDE SEQUENCE [LARGE SCALE GENOMIC DNA]</scope>
    <source>
        <strain evidence="5">G3</strain>
    </source>
</reference>
<evidence type="ECO:0000256" key="4">
    <source>
        <dbReference type="SAM" id="Coils"/>
    </source>
</evidence>
<dbReference type="Gene3D" id="1.25.40.20">
    <property type="entry name" value="Ankyrin repeat-containing domain"/>
    <property type="match status" value="2"/>
</dbReference>
<dbReference type="PANTHER" id="PTHR24188:SF29">
    <property type="entry name" value="GH09064P"/>
    <property type="match status" value="1"/>
</dbReference>
<evidence type="ECO:0000313" key="6">
    <source>
        <dbReference type="Proteomes" id="UP000001542"/>
    </source>
</evidence>
<evidence type="ECO:0000313" key="5">
    <source>
        <dbReference type="EMBL" id="EAX95928.1"/>
    </source>
</evidence>
<feature type="repeat" description="ANK" evidence="3">
    <location>
        <begin position="294"/>
        <end position="326"/>
    </location>
</feature>
<keyword evidence="6" id="KW-1185">Reference proteome</keyword>
<dbReference type="STRING" id="5722.A2FGP6"/>
<feature type="repeat" description="ANK" evidence="3">
    <location>
        <begin position="360"/>
        <end position="392"/>
    </location>
</feature>
<evidence type="ECO:0000256" key="3">
    <source>
        <dbReference type="PROSITE-ProRule" id="PRU00023"/>
    </source>
</evidence>
<dbReference type="PROSITE" id="PS50297">
    <property type="entry name" value="ANK_REP_REGION"/>
    <property type="match status" value="3"/>
</dbReference>
<proteinExistence type="predicted"/>
<dbReference type="eggNOG" id="ENOG502S01I">
    <property type="taxonomic scope" value="Eukaryota"/>
</dbReference>
<dbReference type="SMART" id="SM00248">
    <property type="entry name" value="ANK"/>
    <property type="match status" value="4"/>
</dbReference>
<gene>
    <name evidence="5" type="ORF">TVAG_360890</name>
</gene>
<dbReference type="Pfam" id="PF12796">
    <property type="entry name" value="Ank_2"/>
    <property type="match status" value="1"/>
</dbReference>
<dbReference type="OMA" id="TIMHICA"/>
<dbReference type="Proteomes" id="UP000001542">
    <property type="component" value="Unassembled WGS sequence"/>
</dbReference>
<name>A2FGP6_TRIV3</name>
<accession>A2FGP6</accession>
<dbReference type="OrthoDB" id="539213at2759"/>